<sequence>MIRRLLSILRPVPAAPAPSCPTPPKLVWAAPTAHQDVAISRQEELALLRVEALYDMTIDREAYRRRKALDQEVVRQLRRLRPQDPEAMATDLEHTLQQAKRRYSRRDYEALLTQAGPLLERLSLRSRAHLRVVDNRTSTT</sequence>
<gene>
    <name evidence="1" type="ORF">Pta02_74470</name>
</gene>
<keyword evidence="2" id="KW-1185">Reference proteome</keyword>
<dbReference type="RefSeq" id="WP_203879650.1">
    <property type="nucleotide sequence ID" value="NZ_BOOK01000068.1"/>
</dbReference>
<evidence type="ECO:0000313" key="2">
    <source>
        <dbReference type="Proteomes" id="UP000634476"/>
    </source>
</evidence>
<reference evidence="1" key="1">
    <citation type="submission" date="2021-01" db="EMBL/GenBank/DDBJ databases">
        <title>Whole genome shotgun sequence of Planobispora takensis NBRC 109077.</title>
        <authorList>
            <person name="Komaki H."/>
            <person name="Tamura T."/>
        </authorList>
    </citation>
    <scope>NUCLEOTIDE SEQUENCE</scope>
    <source>
        <strain evidence="1">NBRC 109077</strain>
    </source>
</reference>
<dbReference type="AlphaFoldDB" id="A0A8J3WWY0"/>
<dbReference type="Proteomes" id="UP000634476">
    <property type="component" value="Unassembled WGS sequence"/>
</dbReference>
<accession>A0A8J3WWY0</accession>
<comment type="caution">
    <text evidence="1">The sequence shown here is derived from an EMBL/GenBank/DDBJ whole genome shotgun (WGS) entry which is preliminary data.</text>
</comment>
<proteinExistence type="predicted"/>
<name>A0A8J3WWY0_9ACTN</name>
<dbReference type="EMBL" id="BOOK01000068">
    <property type="protein sequence ID" value="GII05439.1"/>
    <property type="molecule type" value="Genomic_DNA"/>
</dbReference>
<organism evidence="1 2">
    <name type="scientific">Planobispora takensis</name>
    <dbReference type="NCBI Taxonomy" id="1367882"/>
    <lineage>
        <taxon>Bacteria</taxon>
        <taxon>Bacillati</taxon>
        <taxon>Actinomycetota</taxon>
        <taxon>Actinomycetes</taxon>
        <taxon>Streptosporangiales</taxon>
        <taxon>Streptosporangiaceae</taxon>
        <taxon>Planobispora</taxon>
    </lineage>
</organism>
<evidence type="ECO:0000313" key="1">
    <source>
        <dbReference type="EMBL" id="GII05439.1"/>
    </source>
</evidence>
<protein>
    <submittedName>
        <fullName evidence="1">Uncharacterized protein</fullName>
    </submittedName>
</protein>